<dbReference type="InterPro" id="IPR036869">
    <property type="entry name" value="J_dom_sf"/>
</dbReference>
<evidence type="ECO:0000313" key="2">
    <source>
        <dbReference type="EMBL" id="MFC5550760.1"/>
    </source>
</evidence>
<comment type="caution">
    <text evidence="2">The sequence shown here is derived from an EMBL/GenBank/DDBJ whole genome shotgun (WGS) entry which is preliminary data.</text>
</comment>
<proteinExistence type="predicted"/>
<accession>A0ABW0S482</accession>
<dbReference type="EMBL" id="JBHSMZ010000016">
    <property type="protein sequence ID" value="MFC5550760.1"/>
    <property type="molecule type" value="Genomic_DNA"/>
</dbReference>
<gene>
    <name evidence="2" type="ORF">ACFPO9_19760</name>
</gene>
<dbReference type="CDD" id="cd06257">
    <property type="entry name" value="DnaJ"/>
    <property type="match status" value="1"/>
</dbReference>
<sequence>MIPAYPLQWPAGWPRTPAIQQRYGKFSTKKTSPGSSWARTVDITIAEATNRVLAELARMGIDRQDVVISTNLQLRLDGLPRSGQAAPRDAGAAVYWKTRKGERRVMAIDQYYKVEENLAAIAATLDAMRAIERHGGAQILDRAFTGFTALPAPAAKRHWRDVLGLASSGAFTLTEVKYQYRRLARELHPDHIGGSDAAMSELNVAFEEARKEIEP</sequence>
<dbReference type="Proteomes" id="UP001596086">
    <property type="component" value="Unassembled WGS sequence"/>
</dbReference>
<dbReference type="RefSeq" id="WP_379773853.1">
    <property type="nucleotide sequence ID" value="NZ_JBHSMZ010000016.1"/>
</dbReference>
<protein>
    <submittedName>
        <fullName evidence="2">J domain-containing protein</fullName>
    </submittedName>
</protein>
<dbReference type="PROSITE" id="PS50076">
    <property type="entry name" value="DNAJ_2"/>
    <property type="match status" value="1"/>
</dbReference>
<evidence type="ECO:0000313" key="3">
    <source>
        <dbReference type="Proteomes" id="UP001596086"/>
    </source>
</evidence>
<keyword evidence="3" id="KW-1185">Reference proteome</keyword>
<reference evidence="3" key="1">
    <citation type="journal article" date="2019" name="Int. J. Syst. Evol. Microbiol.">
        <title>The Global Catalogue of Microorganisms (GCM) 10K type strain sequencing project: providing services to taxonomists for standard genome sequencing and annotation.</title>
        <authorList>
            <consortium name="The Broad Institute Genomics Platform"/>
            <consortium name="The Broad Institute Genome Sequencing Center for Infectious Disease"/>
            <person name="Wu L."/>
            <person name="Ma J."/>
        </authorList>
    </citation>
    <scope>NUCLEOTIDE SEQUENCE [LARGE SCALE GENOMIC DNA]</scope>
    <source>
        <strain evidence="3">CGMCC 4.5798</strain>
    </source>
</reference>
<organism evidence="2 3">
    <name type="scientific">Massilia aerilata</name>
    <dbReference type="NCBI Taxonomy" id="453817"/>
    <lineage>
        <taxon>Bacteria</taxon>
        <taxon>Pseudomonadati</taxon>
        <taxon>Pseudomonadota</taxon>
        <taxon>Betaproteobacteria</taxon>
        <taxon>Burkholderiales</taxon>
        <taxon>Oxalobacteraceae</taxon>
        <taxon>Telluria group</taxon>
        <taxon>Massilia</taxon>
    </lineage>
</organism>
<dbReference type="Gene3D" id="1.10.287.110">
    <property type="entry name" value="DnaJ domain"/>
    <property type="match status" value="1"/>
</dbReference>
<dbReference type="SMART" id="SM00271">
    <property type="entry name" value="DnaJ"/>
    <property type="match status" value="1"/>
</dbReference>
<dbReference type="SUPFAM" id="SSF46565">
    <property type="entry name" value="Chaperone J-domain"/>
    <property type="match status" value="1"/>
</dbReference>
<dbReference type="InterPro" id="IPR001623">
    <property type="entry name" value="DnaJ_domain"/>
</dbReference>
<evidence type="ECO:0000259" key="1">
    <source>
        <dbReference type="PROSITE" id="PS50076"/>
    </source>
</evidence>
<name>A0ABW0S482_9BURK</name>
<feature type="domain" description="J" evidence="1">
    <location>
        <begin position="158"/>
        <end position="214"/>
    </location>
</feature>